<keyword evidence="11" id="KW-0234">DNA repair</keyword>
<evidence type="ECO:0000256" key="5">
    <source>
        <dbReference type="ARBA" id="ARBA00022801"/>
    </source>
</evidence>
<keyword evidence="2" id="KW-0479">Metal-binding</keyword>
<evidence type="ECO:0000256" key="9">
    <source>
        <dbReference type="ARBA" id="ARBA00022842"/>
    </source>
</evidence>
<evidence type="ECO:0000259" key="18">
    <source>
        <dbReference type="PROSITE" id="PS51217"/>
    </source>
</evidence>
<dbReference type="GO" id="GO:0005829">
    <property type="term" value="C:cytosol"/>
    <property type="evidence" value="ECO:0007669"/>
    <property type="project" value="TreeGrafter"/>
</dbReference>
<keyword evidence="12" id="KW-0413">Isomerase</keyword>
<dbReference type="HAMAP" id="MF_01485">
    <property type="entry name" value="RecB"/>
    <property type="match status" value="1"/>
</dbReference>
<evidence type="ECO:0000256" key="8">
    <source>
        <dbReference type="ARBA" id="ARBA00022840"/>
    </source>
</evidence>
<keyword evidence="3 16" id="KW-0547">Nucleotide-binding</keyword>
<keyword evidence="8 16" id="KW-0067">ATP-binding</keyword>
<dbReference type="InterPro" id="IPR011335">
    <property type="entry name" value="Restrct_endonuc-II-like"/>
</dbReference>
<keyword evidence="6 16" id="KW-0347">Helicase</keyword>
<proteinExistence type="inferred from homology"/>
<dbReference type="InterPro" id="IPR004586">
    <property type="entry name" value="RecB"/>
</dbReference>
<evidence type="ECO:0000256" key="7">
    <source>
        <dbReference type="ARBA" id="ARBA00022839"/>
    </source>
</evidence>
<dbReference type="GO" id="GO:0043138">
    <property type="term" value="F:3'-5' DNA helicase activity"/>
    <property type="evidence" value="ECO:0007669"/>
    <property type="project" value="UniProtKB-EC"/>
</dbReference>
<dbReference type="GO" id="GO:0008854">
    <property type="term" value="F:exodeoxyribonuclease V activity"/>
    <property type="evidence" value="ECO:0007669"/>
    <property type="project" value="InterPro"/>
</dbReference>
<dbReference type="GO" id="GO:0000725">
    <property type="term" value="P:recombinational repair"/>
    <property type="evidence" value="ECO:0007669"/>
    <property type="project" value="TreeGrafter"/>
</dbReference>
<dbReference type="InterPro" id="IPR000212">
    <property type="entry name" value="DNA_helicase_UvrD/REP"/>
</dbReference>
<dbReference type="PANTHER" id="PTHR11070">
    <property type="entry name" value="UVRD / RECB / PCRA DNA HELICASE FAMILY MEMBER"/>
    <property type="match status" value="1"/>
</dbReference>
<dbReference type="Gene3D" id="3.40.50.300">
    <property type="entry name" value="P-loop containing nucleotide triphosphate hydrolases"/>
    <property type="match status" value="2"/>
</dbReference>
<evidence type="ECO:0000256" key="2">
    <source>
        <dbReference type="ARBA" id="ARBA00022723"/>
    </source>
</evidence>
<evidence type="ECO:0000256" key="6">
    <source>
        <dbReference type="ARBA" id="ARBA00022806"/>
    </source>
</evidence>
<dbReference type="Gene3D" id="1.10.3170.10">
    <property type="entry name" value="Recbcd, chain B, domain 2"/>
    <property type="match status" value="1"/>
</dbReference>
<evidence type="ECO:0000256" key="10">
    <source>
        <dbReference type="ARBA" id="ARBA00023125"/>
    </source>
</evidence>
<dbReference type="Pfam" id="PF00580">
    <property type="entry name" value="UvrD-helicase"/>
    <property type="match status" value="2"/>
</dbReference>
<evidence type="ECO:0000256" key="16">
    <source>
        <dbReference type="PROSITE-ProRule" id="PRU00560"/>
    </source>
</evidence>
<feature type="domain" description="UvrD-like helicase C-terminal" evidence="18">
    <location>
        <begin position="481"/>
        <end position="744"/>
    </location>
</feature>
<keyword evidence="4" id="KW-0227">DNA damage</keyword>
<evidence type="ECO:0000256" key="4">
    <source>
        <dbReference type="ARBA" id="ARBA00022763"/>
    </source>
</evidence>
<feature type="domain" description="UvrD-like helicase ATP-binding" evidence="17">
    <location>
        <begin position="1"/>
        <end position="454"/>
    </location>
</feature>
<evidence type="ECO:0000256" key="15">
    <source>
        <dbReference type="ARBA" id="ARBA00048988"/>
    </source>
</evidence>
<dbReference type="GO" id="GO:0016887">
    <property type="term" value="F:ATP hydrolysis activity"/>
    <property type="evidence" value="ECO:0007669"/>
    <property type="project" value="RHEA"/>
</dbReference>
<protein>
    <recommendedName>
        <fullName evidence="14">DNA 3'-5' helicase</fullName>
        <ecNumber evidence="14">5.6.2.4</ecNumber>
    </recommendedName>
</protein>
<dbReference type="Gene3D" id="1.10.486.10">
    <property type="entry name" value="PCRA, domain 4"/>
    <property type="match status" value="1"/>
</dbReference>
<dbReference type="GO" id="GO:0046872">
    <property type="term" value="F:metal ion binding"/>
    <property type="evidence" value="ECO:0007669"/>
    <property type="project" value="UniProtKB-KW"/>
</dbReference>
<comment type="catalytic activity">
    <reaction evidence="13">
        <text>Couples ATP hydrolysis with the unwinding of duplex DNA by translocating in the 3'-5' direction.</text>
        <dbReference type="EC" id="5.6.2.4"/>
    </reaction>
</comment>
<dbReference type="NCBIfam" id="TIGR00609">
    <property type="entry name" value="recB"/>
    <property type="match status" value="1"/>
</dbReference>
<dbReference type="PANTHER" id="PTHR11070:SF23">
    <property type="entry name" value="RECBCD ENZYME SUBUNIT RECB"/>
    <property type="match status" value="1"/>
</dbReference>
<evidence type="ECO:0000259" key="17">
    <source>
        <dbReference type="PROSITE" id="PS51198"/>
    </source>
</evidence>
<evidence type="ECO:0000313" key="19">
    <source>
        <dbReference type="EMBL" id="VEN72714.1"/>
    </source>
</evidence>
<reference evidence="19" key="1">
    <citation type="submission" date="2019-01" db="EMBL/GenBank/DDBJ databases">
        <authorList>
            <consortium name="Genoscope - CEA"/>
            <person name="William W."/>
        </authorList>
    </citation>
    <scope>NUCLEOTIDE SEQUENCE</scope>
    <source>
        <strain evidence="19">CR-1</strain>
    </source>
</reference>
<dbReference type="InterPro" id="IPR027417">
    <property type="entry name" value="P-loop_NTPase"/>
</dbReference>
<dbReference type="PROSITE" id="PS51217">
    <property type="entry name" value="UVRD_HELICASE_CTER"/>
    <property type="match status" value="1"/>
</dbReference>
<comment type="catalytic activity">
    <reaction evidence="15">
        <text>ATP + H2O = ADP + phosphate + H(+)</text>
        <dbReference type="Rhea" id="RHEA:13065"/>
        <dbReference type="ChEBI" id="CHEBI:15377"/>
        <dbReference type="ChEBI" id="CHEBI:15378"/>
        <dbReference type="ChEBI" id="CHEBI:30616"/>
        <dbReference type="ChEBI" id="CHEBI:43474"/>
        <dbReference type="ChEBI" id="CHEBI:456216"/>
        <dbReference type="EC" id="5.6.2.4"/>
    </reaction>
</comment>
<accession>A0A484HBS1</accession>
<feature type="binding site" evidence="16">
    <location>
        <begin position="19"/>
        <end position="26"/>
    </location>
    <ligand>
        <name>ATP</name>
        <dbReference type="ChEBI" id="CHEBI:30616"/>
    </ligand>
</feature>
<dbReference type="GO" id="GO:0005524">
    <property type="term" value="F:ATP binding"/>
    <property type="evidence" value="ECO:0007669"/>
    <property type="project" value="UniProtKB-UniRule"/>
</dbReference>
<dbReference type="Pfam" id="PF13361">
    <property type="entry name" value="UvrD_C"/>
    <property type="match status" value="2"/>
</dbReference>
<dbReference type="Gene3D" id="3.90.320.10">
    <property type="match status" value="1"/>
</dbReference>
<dbReference type="SUPFAM" id="SSF52540">
    <property type="entry name" value="P-loop containing nucleoside triphosphate hydrolases"/>
    <property type="match status" value="1"/>
</dbReference>
<dbReference type="SUPFAM" id="SSF52980">
    <property type="entry name" value="Restriction endonuclease-like"/>
    <property type="match status" value="1"/>
</dbReference>
<dbReference type="EC" id="5.6.2.4" evidence="14"/>
<evidence type="ECO:0000256" key="1">
    <source>
        <dbReference type="ARBA" id="ARBA00022722"/>
    </source>
</evidence>
<dbReference type="CDD" id="cd22352">
    <property type="entry name" value="RecB_C-like"/>
    <property type="match status" value="1"/>
</dbReference>
<dbReference type="InterPro" id="IPR014016">
    <property type="entry name" value="UvrD-like_ATP-bd"/>
</dbReference>
<dbReference type="AlphaFoldDB" id="A0A484HBS1"/>
<name>A0A484HBS1_9BACT</name>
<keyword evidence="7" id="KW-0269">Exonuclease</keyword>
<keyword evidence="5 16" id="KW-0378">Hydrolase</keyword>
<sequence length="1222" mass="137340">MKTFNLAEVPLSGVNLIEAGAGTGKTYAIAGLFLRLIVEKKTPVNKILVVTFTQAATDELKRRMRSRLVEAGEAFLSGVSGDPFLEGLVKKTADGRDGLFLIRRALAEFDEAPVFTIHGFCRRMLSDSAFESGRLFDCELATGRGLHAEIAEDFWRRRVCASPPEFVVHLMSRKISGPDYYQGLLERVKAPDAEIVPDIEKPSLDSLGDYRKAMETLRREWPRRRKEVRKIFYDPSLKASVFGSLKPSRPGGFSNRDARVCRLMENMDRLAAPRGMGFPFFKGFESFTPGRLAELTKKKFAPPRHDIFDICGEIFDQGTKLTDEMDRLALFFDIRFMGFARREMERRKRRRNIQSFDDLLSGVRDALAKKENASFAAGIRDRYDAALIDEFQDTDFLQYDIFERLFAAPGKTLFMIGDPKQAIYGFRGADVFSYMKAAQDAPFRHTLLENWRSAPGLVEAVNAVFSGGLKKPFVLDGMDFVKARPAPRPDPGEGPFGAPLKLWLMRGTNDGGKSRPVAKAEAVRVIARAVARQALEIAASPKRPFGPGDMAVLTRTNRQARIVRDAFSSLGIPAILYDSGNIFESREAFEMNVFLAALADPFDRRLLASALATDMMGLRAGDMDAENLPGGRSRAGDMAGRMKTYRRIWKTGGFMRMFGAMMEKEKVRRRLLSYPDGERRLTNLLHLSEILHDASSGRGGEIRGLAGWLGKMRKGMGDDPEESRLRLESDRHAVSVVTIHKSKGLEYPVVFCPFCWEGVPAPGKPVLFHDPEKEGRLVCDFGSGDMKKSASVQQWEALAENARLLYVALTRAKSLCHLFWGRIRSAEKSALAYLLHCAGRLDETGDPGSLVQAVEKEFLRKTDGEILADLKALEKRSRGAIEVLELDGEGPGDFAPLPRPREQRLLFRPFSGKIDDSWKVSSFSSLAAGPDPEPFGDFLHGDFGDDGKWEPTPPRETEPLDDEARHGDIVHFPRGARSGLFFHELFECLDFRSRDMDQRQALVREKMEKYDVDPAWKTATLAMIKHTLEAPLSRFPDRPGGADFCLADVPLEDRITEMEFYFPMGLLDPGRLERVFSDAGPGVSPPAPALARMARKLSFSPCRGFMKGFIDLAFRRGGRWHIVDWKSNFLGTGPADYRPSRLLSAMEEHAYFLQYHIYTAALSRYLSLKEPGYDYDSGFGGVFYLFIRGIRPERDPEFGVFYDRPSRELMERLDRAFQETAS</sequence>
<keyword evidence="1" id="KW-0540">Nuclease</keyword>
<gene>
    <name evidence="19" type="primary">recB</name>
    <name evidence="19" type="ORF">EPICR_10213</name>
</gene>
<keyword evidence="10" id="KW-0238">DNA-binding</keyword>
<evidence type="ECO:0000256" key="13">
    <source>
        <dbReference type="ARBA" id="ARBA00034617"/>
    </source>
</evidence>
<dbReference type="GO" id="GO:0003677">
    <property type="term" value="F:DNA binding"/>
    <property type="evidence" value="ECO:0007669"/>
    <property type="project" value="UniProtKB-KW"/>
</dbReference>
<evidence type="ECO:0000256" key="3">
    <source>
        <dbReference type="ARBA" id="ARBA00022741"/>
    </source>
</evidence>
<dbReference type="EMBL" id="CAACVI010000001">
    <property type="protein sequence ID" value="VEN72714.1"/>
    <property type="molecule type" value="Genomic_DNA"/>
</dbReference>
<dbReference type="InterPro" id="IPR014017">
    <property type="entry name" value="DNA_helicase_UvrD-like_C"/>
</dbReference>
<evidence type="ECO:0000256" key="11">
    <source>
        <dbReference type="ARBA" id="ARBA00023204"/>
    </source>
</evidence>
<organism evidence="19">
    <name type="scientific">uncultured Desulfobacteraceae bacterium</name>
    <dbReference type="NCBI Taxonomy" id="218296"/>
    <lineage>
        <taxon>Bacteria</taxon>
        <taxon>Pseudomonadati</taxon>
        <taxon>Thermodesulfobacteriota</taxon>
        <taxon>Desulfobacteria</taxon>
        <taxon>Desulfobacterales</taxon>
        <taxon>Desulfobacteraceae</taxon>
        <taxon>environmental samples</taxon>
    </lineage>
</organism>
<evidence type="ECO:0000256" key="14">
    <source>
        <dbReference type="ARBA" id="ARBA00034808"/>
    </source>
</evidence>
<keyword evidence="9" id="KW-0460">Magnesium</keyword>
<dbReference type="GO" id="GO:0009338">
    <property type="term" value="C:exodeoxyribonuclease V complex"/>
    <property type="evidence" value="ECO:0007669"/>
    <property type="project" value="TreeGrafter"/>
</dbReference>
<evidence type="ECO:0000256" key="12">
    <source>
        <dbReference type="ARBA" id="ARBA00023235"/>
    </source>
</evidence>
<dbReference type="InterPro" id="IPR011604">
    <property type="entry name" value="PDDEXK-like_dom_sf"/>
</dbReference>
<dbReference type="PROSITE" id="PS51198">
    <property type="entry name" value="UVRD_HELICASE_ATP_BIND"/>
    <property type="match status" value="1"/>
</dbReference>